<reference evidence="2 3" key="1">
    <citation type="journal article" date="2011" name="Science">
        <title>The Selaginella genome identifies genetic changes associated with the evolution of vascular plants.</title>
        <authorList>
            <person name="Banks J.A."/>
            <person name="Nishiyama T."/>
            <person name="Hasebe M."/>
            <person name="Bowman J.L."/>
            <person name="Gribskov M."/>
            <person name="dePamphilis C."/>
            <person name="Albert V.A."/>
            <person name="Aono N."/>
            <person name="Aoyama T."/>
            <person name="Ambrose B.A."/>
            <person name="Ashton N.W."/>
            <person name="Axtell M.J."/>
            <person name="Barker E."/>
            <person name="Barker M.S."/>
            <person name="Bennetzen J.L."/>
            <person name="Bonawitz N.D."/>
            <person name="Chapple C."/>
            <person name="Cheng C."/>
            <person name="Correa L.G."/>
            <person name="Dacre M."/>
            <person name="DeBarry J."/>
            <person name="Dreyer I."/>
            <person name="Elias M."/>
            <person name="Engstrom E.M."/>
            <person name="Estelle M."/>
            <person name="Feng L."/>
            <person name="Finet C."/>
            <person name="Floyd S.K."/>
            <person name="Frommer W.B."/>
            <person name="Fujita T."/>
            <person name="Gramzow L."/>
            <person name="Gutensohn M."/>
            <person name="Harholt J."/>
            <person name="Hattori M."/>
            <person name="Heyl A."/>
            <person name="Hirai T."/>
            <person name="Hiwatashi Y."/>
            <person name="Ishikawa M."/>
            <person name="Iwata M."/>
            <person name="Karol K.G."/>
            <person name="Koehler B."/>
            <person name="Kolukisaoglu U."/>
            <person name="Kubo M."/>
            <person name="Kurata T."/>
            <person name="Lalonde S."/>
            <person name="Li K."/>
            <person name="Li Y."/>
            <person name="Litt A."/>
            <person name="Lyons E."/>
            <person name="Manning G."/>
            <person name="Maruyama T."/>
            <person name="Michael T.P."/>
            <person name="Mikami K."/>
            <person name="Miyazaki S."/>
            <person name="Morinaga S."/>
            <person name="Murata T."/>
            <person name="Mueller-Roeber B."/>
            <person name="Nelson D.R."/>
            <person name="Obara M."/>
            <person name="Oguri Y."/>
            <person name="Olmstead R.G."/>
            <person name="Onodera N."/>
            <person name="Petersen B.L."/>
            <person name="Pils B."/>
            <person name="Prigge M."/>
            <person name="Rensing S.A."/>
            <person name="Riano-Pachon D.M."/>
            <person name="Roberts A.W."/>
            <person name="Sato Y."/>
            <person name="Scheller H.V."/>
            <person name="Schulz B."/>
            <person name="Schulz C."/>
            <person name="Shakirov E.V."/>
            <person name="Shibagaki N."/>
            <person name="Shinohara N."/>
            <person name="Shippen D.E."/>
            <person name="Soerensen I."/>
            <person name="Sotooka R."/>
            <person name="Sugimoto N."/>
            <person name="Sugita M."/>
            <person name="Sumikawa N."/>
            <person name="Tanurdzic M."/>
            <person name="Theissen G."/>
            <person name="Ulvskov P."/>
            <person name="Wakazuki S."/>
            <person name="Weng J.K."/>
            <person name="Willats W.W."/>
            <person name="Wipf D."/>
            <person name="Wolf P.G."/>
            <person name="Yang L."/>
            <person name="Zimmer A.D."/>
            <person name="Zhu Q."/>
            <person name="Mitros T."/>
            <person name="Hellsten U."/>
            <person name="Loque D."/>
            <person name="Otillar R."/>
            <person name="Salamov A."/>
            <person name="Schmutz J."/>
            <person name="Shapiro H."/>
            <person name="Lindquist E."/>
            <person name="Lucas S."/>
            <person name="Rokhsar D."/>
            <person name="Grigoriev I.V."/>
        </authorList>
    </citation>
    <scope>NUCLEOTIDE SEQUENCE [LARGE SCALE GENOMIC DNA]</scope>
</reference>
<dbReference type="PANTHER" id="PTHR21255">
    <property type="entry name" value="T-COMPLEX-ASSOCIATED-TESTIS-EXPRESSED 1/ DYNEIN LIGHT CHAIN"/>
    <property type="match status" value="1"/>
</dbReference>
<dbReference type="PANTHER" id="PTHR21255:SF67">
    <property type="entry name" value="TCTEX1 DOMAIN-CONTAINING PROTEIN 2"/>
    <property type="match status" value="1"/>
</dbReference>
<protein>
    <recommendedName>
        <fullName evidence="4">Tctex1 domain-containing protein 2</fullName>
    </recommendedName>
</protein>
<dbReference type="CDD" id="cd21459">
    <property type="entry name" value="DLC-like_TCTEX1D2"/>
    <property type="match status" value="1"/>
</dbReference>
<dbReference type="GO" id="GO:0007018">
    <property type="term" value="P:microtubule-based movement"/>
    <property type="evidence" value="ECO:0000318"/>
    <property type="project" value="GO_Central"/>
</dbReference>
<dbReference type="GO" id="GO:0045505">
    <property type="term" value="F:dynein intermediate chain binding"/>
    <property type="evidence" value="ECO:0000318"/>
    <property type="project" value="GO_Central"/>
</dbReference>
<proteinExistence type="predicted"/>
<dbReference type="HOGENOM" id="CLU_097204_4_1_1"/>
<dbReference type="InParanoid" id="D8RRC7"/>
<dbReference type="Gene3D" id="3.30.1140.40">
    <property type="entry name" value="Tctex-1"/>
    <property type="match status" value="1"/>
</dbReference>
<organism evidence="3">
    <name type="scientific">Selaginella moellendorffii</name>
    <name type="common">Spikemoss</name>
    <dbReference type="NCBI Taxonomy" id="88036"/>
    <lineage>
        <taxon>Eukaryota</taxon>
        <taxon>Viridiplantae</taxon>
        <taxon>Streptophyta</taxon>
        <taxon>Embryophyta</taxon>
        <taxon>Tracheophyta</taxon>
        <taxon>Lycopodiopsida</taxon>
        <taxon>Selaginellales</taxon>
        <taxon>Selaginellaceae</taxon>
        <taxon>Selaginella</taxon>
    </lineage>
</organism>
<gene>
    <name evidence="1" type="ORF">SELMODRAFT_103857</name>
    <name evidence="2" type="ORF">SELMODRAFT_99767</name>
</gene>
<dbReference type="OMA" id="CRQMAKT"/>
<dbReference type="AlphaFoldDB" id="D8RRC7"/>
<dbReference type="InterPro" id="IPR005334">
    <property type="entry name" value="Tctex-1-like"/>
</dbReference>
<dbReference type="eggNOG" id="KOG4108">
    <property type="taxonomic scope" value="Eukaryota"/>
</dbReference>
<dbReference type="GO" id="GO:0005737">
    <property type="term" value="C:cytoplasm"/>
    <property type="evidence" value="ECO:0000318"/>
    <property type="project" value="GO_Central"/>
</dbReference>
<dbReference type="InterPro" id="IPR038586">
    <property type="entry name" value="Tctex-1-like_sf"/>
</dbReference>
<dbReference type="Gramene" id="EFJ25377">
    <property type="protein sequence ID" value="EFJ25377"/>
    <property type="gene ID" value="SELMODRAFT_99767"/>
</dbReference>
<name>D8RRC7_SELML</name>
<sequence>KKKFRVGQVRDTIAAVLKEKLKGLVYDPETSPGVARDLADSIKSDLKDLEFERYKLVVQVVIGEVRGQSMQMASRCFWDLETDDYAEATYNDGNVFGVGVVFGMFLL</sequence>
<keyword evidence="3" id="KW-1185">Reference proteome</keyword>
<dbReference type="OrthoDB" id="10260741at2759"/>
<evidence type="ECO:0000313" key="2">
    <source>
        <dbReference type="EMBL" id="EFJ25377.1"/>
    </source>
</evidence>
<dbReference type="STRING" id="88036.D8RRC7"/>
<dbReference type="EMBL" id="GL377593">
    <property type="protein sequence ID" value="EFJ23397.1"/>
    <property type="molecule type" value="Genomic_DNA"/>
</dbReference>
<dbReference type="KEGG" id="smo:SELMODRAFT_103857"/>
<dbReference type="KEGG" id="smo:SELMODRAFT_99767"/>
<dbReference type="Gramene" id="EFJ23397">
    <property type="protein sequence ID" value="EFJ23397"/>
    <property type="gene ID" value="SELMODRAFT_103857"/>
</dbReference>
<dbReference type="GO" id="GO:0005868">
    <property type="term" value="C:cytoplasmic dynein complex"/>
    <property type="evidence" value="ECO:0000318"/>
    <property type="project" value="GO_Central"/>
</dbReference>
<dbReference type="Proteomes" id="UP000001514">
    <property type="component" value="Unassembled WGS sequence"/>
</dbReference>
<feature type="non-terminal residue" evidence="2">
    <location>
        <position position="1"/>
    </location>
</feature>
<evidence type="ECO:0000313" key="3">
    <source>
        <dbReference type="Proteomes" id="UP000001514"/>
    </source>
</evidence>
<dbReference type="Pfam" id="PF03645">
    <property type="entry name" value="Tctex-1"/>
    <property type="match status" value="1"/>
</dbReference>
<evidence type="ECO:0000313" key="1">
    <source>
        <dbReference type="EMBL" id="EFJ23397.1"/>
    </source>
</evidence>
<accession>D8RRC7</accession>
<dbReference type="EMBL" id="GL377587">
    <property type="protein sequence ID" value="EFJ25377.1"/>
    <property type="molecule type" value="Genomic_DNA"/>
</dbReference>
<evidence type="ECO:0008006" key="4">
    <source>
        <dbReference type="Google" id="ProtNLM"/>
    </source>
</evidence>